<evidence type="ECO:0000256" key="1">
    <source>
        <dbReference type="SAM" id="MobiDB-lite"/>
    </source>
</evidence>
<dbReference type="EMBL" id="CAEQ01002264">
    <property type="protein sequence ID" value="CCD16384.1"/>
    <property type="molecule type" value="Genomic_DNA"/>
</dbReference>
<organism evidence="2 3">
    <name type="scientific">Trypanosoma congolense (strain IL3000)</name>
    <dbReference type="NCBI Taxonomy" id="1068625"/>
    <lineage>
        <taxon>Eukaryota</taxon>
        <taxon>Discoba</taxon>
        <taxon>Euglenozoa</taxon>
        <taxon>Kinetoplastea</taxon>
        <taxon>Metakinetoplastina</taxon>
        <taxon>Trypanosomatida</taxon>
        <taxon>Trypanosomatidae</taxon>
        <taxon>Trypanosoma</taxon>
        <taxon>Nannomonas</taxon>
    </lineage>
</organism>
<gene>
    <name evidence="2" type="ORF">TCIL3000_0_13080</name>
</gene>
<keyword evidence="3" id="KW-1185">Reference proteome</keyword>
<reference evidence="3" key="1">
    <citation type="submission" date="2011-07" db="EMBL/GenBank/DDBJ databases">
        <title>Divergent evolution of antigenic variation in African trypanosomes.</title>
        <authorList>
            <person name="Jackson A.P."/>
            <person name="Berry A."/>
            <person name="Allison H.C."/>
            <person name="Burton P."/>
            <person name="Anderson J."/>
            <person name="Aslett M."/>
            <person name="Brown R."/>
            <person name="Corton N."/>
            <person name="Harris D."/>
            <person name="Hauser H."/>
            <person name="Gamble J."/>
            <person name="Gilderthorp R."/>
            <person name="McQuillan J."/>
            <person name="Quail M.A."/>
            <person name="Sanders M."/>
            <person name="Van Tonder A."/>
            <person name="Ginger M.L."/>
            <person name="Donelson J.E."/>
            <person name="Field M.C."/>
            <person name="Barry J.D."/>
            <person name="Berriman M."/>
            <person name="Hertz-Fowler C."/>
        </authorList>
    </citation>
    <scope>NUCLEOTIDE SEQUENCE [LARGE SCALE GENOMIC DNA]</scope>
    <source>
        <strain evidence="3">IL3000</strain>
    </source>
</reference>
<comment type="caution">
    <text evidence="2">The sequence shown here is derived from an EMBL/GenBank/DDBJ whole genome shotgun (WGS) entry which is preliminary data.</text>
</comment>
<dbReference type="Proteomes" id="UP000000702">
    <property type="component" value="Unassembled WGS sequence"/>
</dbReference>
<proteinExistence type="predicted"/>
<protein>
    <submittedName>
        <fullName evidence="2">Uncharacterized protein</fullName>
    </submittedName>
</protein>
<reference evidence="2 3" key="2">
    <citation type="journal article" date="2012" name="Proc. Natl. Acad. Sci. U.S.A.">
        <title>Antigenic diversity is generated by distinct evolutionary mechanisms in African trypanosome species.</title>
        <authorList>
            <person name="Jackson A.P."/>
            <person name="Berry A."/>
            <person name="Aslett M."/>
            <person name="Allison H.C."/>
            <person name="Burton P."/>
            <person name="Vavrova-Anderson J."/>
            <person name="Brown R."/>
            <person name="Browne H."/>
            <person name="Corton N."/>
            <person name="Hauser H."/>
            <person name="Gamble J."/>
            <person name="Gilderthorp R."/>
            <person name="Marcello L."/>
            <person name="McQuillan J."/>
            <person name="Otto T.D."/>
            <person name="Quail M.A."/>
            <person name="Sanders M.J."/>
            <person name="van Tonder A."/>
            <person name="Ginger M.L."/>
            <person name="Field M.C."/>
            <person name="Barry J.D."/>
            <person name="Hertz-Fowler C."/>
            <person name="Berriman M."/>
        </authorList>
    </citation>
    <scope>NUCLEOTIDE SEQUENCE [LARGE SCALE GENOMIC DNA]</scope>
    <source>
        <strain evidence="2 3">IL3000</strain>
    </source>
</reference>
<evidence type="ECO:0000313" key="2">
    <source>
        <dbReference type="EMBL" id="CCD16384.1"/>
    </source>
</evidence>
<feature type="region of interest" description="Disordered" evidence="1">
    <location>
        <begin position="72"/>
        <end position="91"/>
    </location>
</feature>
<accession>F9WGE8</accession>
<name>F9WGE8_TRYCI</name>
<sequence>MKGGAESSLNPAPARGGESLAELSLCQSLRSFPLVMLKRFVNYEKRNYLLYHLPLTKLNLCKDGRLLSHTPRKKKGAEARGLSITQGDLSGSREEAPCAWCRQQSVLQNVGEILACSKPPKFGVVARNSGIPTKRGQYYLFYLFE</sequence>
<dbReference type="AlphaFoldDB" id="F9WGE8"/>
<evidence type="ECO:0000313" key="3">
    <source>
        <dbReference type="Proteomes" id="UP000000702"/>
    </source>
</evidence>